<accession>A0A1L7D0I2</accession>
<proteinExistence type="predicted"/>
<dbReference type="STRING" id="1437874.CSPHI_11310"/>
<reference evidence="2 3" key="1">
    <citation type="submission" date="2014-08" db="EMBL/GenBank/DDBJ databases">
        <title>Complete genome sequence of Corynebacterium sphenisci CECT 5990(T) (=DSM 44792(T)), isolated from healthy wild penguins.</title>
        <authorList>
            <person name="Ruckert C."/>
            <person name="Albersmeier A."/>
            <person name="Winkler A."/>
            <person name="Kalinowski J."/>
        </authorList>
    </citation>
    <scope>NUCLEOTIDE SEQUENCE [LARGE SCALE GENOMIC DNA]</scope>
    <source>
        <strain evidence="2 3">DSM 44792</strain>
    </source>
</reference>
<evidence type="ECO:0000313" key="3">
    <source>
        <dbReference type="Proteomes" id="UP000185469"/>
    </source>
</evidence>
<dbReference type="InterPro" id="IPR023606">
    <property type="entry name" value="CoA-Trfase_III_dom_1_sf"/>
</dbReference>
<sequence>MSTAEDTPTGALDGILVADFSRVLAGPYATMLLADLGAEVVKVERPGVGDDTRAWGPPHGPDGRATYFTGVNRNKTSVALDLGDPADAARARELAARADVVVENFRPGTMDRLGLGYADLRKINPRVVYASLSGFGEGAGATLGGYDLVVQAVGGLLSITGEGPGAEVKVGVAVVDVLTGLHLAIGVLAALRHRDRTGRGQRVATDLLSCSLSSLVNQAAAYLGAGMVATPMGNRHPSIAPYEVYPTAAGRLAVAVGNDGLFRRFARVLGAPELTEDPRFATNPDRVRHREALQELVSTALARRGAADWAADLAAAGVPAGPVNDIAGAFDYATELGLDPVVELGGTRTVRNPLRLSETPAAYRLPPPELGG</sequence>
<dbReference type="RefSeq" id="WP_075693285.1">
    <property type="nucleotide sequence ID" value="NZ_CP009248.1"/>
</dbReference>
<dbReference type="EMBL" id="CP009248">
    <property type="protein sequence ID" value="APT91461.1"/>
    <property type="molecule type" value="Genomic_DNA"/>
</dbReference>
<evidence type="ECO:0000256" key="1">
    <source>
        <dbReference type="ARBA" id="ARBA00022679"/>
    </source>
</evidence>
<evidence type="ECO:0000313" key="2">
    <source>
        <dbReference type="EMBL" id="APT91461.1"/>
    </source>
</evidence>
<dbReference type="OrthoDB" id="9797653at2"/>
<keyword evidence="3" id="KW-1185">Reference proteome</keyword>
<organism evidence="2 3">
    <name type="scientific">Corynebacterium sphenisci DSM 44792</name>
    <dbReference type="NCBI Taxonomy" id="1437874"/>
    <lineage>
        <taxon>Bacteria</taxon>
        <taxon>Bacillati</taxon>
        <taxon>Actinomycetota</taxon>
        <taxon>Actinomycetes</taxon>
        <taxon>Mycobacteriales</taxon>
        <taxon>Corynebacteriaceae</taxon>
        <taxon>Corynebacterium</taxon>
    </lineage>
</organism>
<dbReference type="Gene3D" id="3.40.50.10540">
    <property type="entry name" value="Crotonobetainyl-coa:carnitine coa-transferase, domain 1"/>
    <property type="match status" value="1"/>
</dbReference>
<dbReference type="Proteomes" id="UP000185469">
    <property type="component" value="Chromosome"/>
</dbReference>
<dbReference type="InterPro" id="IPR050483">
    <property type="entry name" value="CoA-transferase_III_domain"/>
</dbReference>
<dbReference type="PANTHER" id="PTHR48207">
    <property type="entry name" value="SUCCINATE--HYDROXYMETHYLGLUTARATE COA-TRANSFERASE"/>
    <property type="match status" value="1"/>
</dbReference>
<dbReference type="Pfam" id="PF02515">
    <property type="entry name" value="CoA_transf_3"/>
    <property type="match status" value="1"/>
</dbReference>
<gene>
    <name evidence="2" type="ORF">CSPHI_11310</name>
</gene>
<keyword evidence="1" id="KW-0808">Transferase</keyword>
<dbReference type="PANTHER" id="PTHR48207:SF3">
    <property type="entry name" value="SUCCINATE--HYDROXYMETHYLGLUTARATE COA-TRANSFERASE"/>
    <property type="match status" value="1"/>
</dbReference>
<dbReference type="InterPro" id="IPR044855">
    <property type="entry name" value="CoA-Trfase_III_dom3_sf"/>
</dbReference>
<dbReference type="AlphaFoldDB" id="A0A1L7D0I2"/>
<dbReference type="Gene3D" id="3.30.1540.10">
    <property type="entry name" value="formyl-coa transferase, domain 3"/>
    <property type="match status" value="1"/>
</dbReference>
<dbReference type="GO" id="GO:0008410">
    <property type="term" value="F:CoA-transferase activity"/>
    <property type="evidence" value="ECO:0007669"/>
    <property type="project" value="TreeGrafter"/>
</dbReference>
<dbReference type="KEGG" id="csph:CSPHI_11310"/>
<protein>
    <submittedName>
        <fullName evidence="2">Carnitine dehydratase</fullName>
    </submittedName>
</protein>
<name>A0A1L7D0I2_9CORY</name>
<dbReference type="SUPFAM" id="SSF89796">
    <property type="entry name" value="CoA-transferase family III (CaiB/BaiF)"/>
    <property type="match status" value="1"/>
</dbReference>
<dbReference type="InterPro" id="IPR003673">
    <property type="entry name" value="CoA-Trfase_fam_III"/>
</dbReference>